<dbReference type="Proteomes" id="UP001159363">
    <property type="component" value="Chromosome 3"/>
</dbReference>
<evidence type="ECO:0000313" key="3">
    <source>
        <dbReference type="Proteomes" id="UP001159363"/>
    </source>
</evidence>
<proteinExistence type="predicted"/>
<feature type="region of interest" description="Disordered" evidence="1">
    <location>
        <begin position="1"/>
        <end position="96"/>
    </location>
</feature>
<feature type="compositionally biased region" description="Polar residues" evidence="1">
    <location>
        <begin position="18"/>
        <end position="27"/>
    </location>
</feature>
<evidence type="ECO:0000313" key="2">
    <source>
        <dbReference type="EMBL" id="KAJ8891249.1"/>
    </source>
</evidence>
<name>A0ABQ9I4T5_9NEOP</name>
<reference evidence="2 3" key="1">
    <citation type="submission" date="2023-02" db="EMBL/GenBank/DDBJ databases">
        <title>LHISI_Scaffold_Assembly.</title>
        <authorList>
            <person name="Stuart O.P."/>
            <person name="Cleave R."/>
            <person name="Magrath M.J.L."/>
            <person name="Mikheyev A.S."/>
        </authorList>
    </citation>
    <scope>NUCLEOTIDE SEQUENCE [LARGE SCALE GENOMIC DNA]</scope>
    <source>
        <strain evidence="2">Daus_M_001</strain>
        <tissue evidence="2">Leg muscle</tissue>
    </source>
</reference>
<feature type="compositionally biased region" description="Basic and acidic residues" evidence="1">
    <location>
        <begin position="85"/>
        <end position="96"/>
    </location>
</feature>
<dbReference type="EMBL" id="JARBHB010000003">
    <property type="protein sequence ID" value="KAJ8891249.1"/>
    <property type="molecule type" value="Genomic_DNA"/>
</dbReference>
<protein>
    <submittedName>
        <fullName evidence="2">Uncharacterized protein</fullName>
    </submittedName>
</protein>
<comment type="caution">
    <text evidence="2">The sequence shown here is derived from an EMBL/GenBank/DDBJ whole genome shotgun (WGS) entry which is preliminary data.</text>
</comment>
<organism evidence="2 3">
    <name type="scientific">Dryococelus australis</name>
    <dbReference type="NCBI Taxonomy" id="614101"/>
    <lineage>
        <taxon>Eukaryota</taxon>
        <taxon>Metazoa</taxon>
        <taxon>Ecdysozoa</taxon>
        <taxon>Arthropoda</taxon>
        <taxon>Hexapoda</taxon>
        <taxon>Insecta</taxon>
        <taxon>Pterygota</taxon>
        <taxon>Neoptera</taxon>
        <taxon>Polyneoptera</taxon>
        <taxon>Phasmatodea</taxon>
        <taxon>Verophasmatodea</taxon>
        <taxon>Anareolatae</taxon>
        <taxon>Phasmatidae</taxon>
        <taxon>Eurycanthinae</taxon>
        <taxon>Dryococelus</taxon>
    </lineage>
</organism>
<keyword evidence="3" id="KW-1185">Reference proteome</keyword>
<accession>A0ABQ9I4T5</accession>
<sequence>MIGGAGDIPEISRRPAASSGTIPTCENQGVARPGIERGSPAWETITPPLHHRGPYGMEWARNEGTGEMGDLREDPPTSGIVQHDSPLRRSGDPDGD</sequence>
<evidence type="ECO:0000256" key="1">
    <source>
        <dbReference type="SAM" id="MobiDB-lite"/>
    </source>
</evidence>
<gene>
    <name evidence="2" type="ORF">PR048_010765</name>
</gene>